<accession>A0A7W7W779</accession>
<comment type="caution">
    <text evidence="3">The sequence shown here is derived from an EMBL/GenBank/DDBJ whole genome shotgun (WGS) entry which is preliminary data.</text>
</comment>
<name>A0A7W7W779_9ACTN</name>
<evidence type="ECO:0000313" key="3">
    <source>
        <dbReference type="EMBL" id="MBB4935640.1"/>
    </source>
</evidence>
<gene>
    <name evidence="3" type="ORF">F4561_006549</name>
</gene>
<keyword evidence="2" id="KW-1133">Transmembrane helix</keyword>
<dbReference type="Proteomes" id="UP000523007">
    <property type="component" value="Unassembled WGS sequence"/>
</dbReference>
<evidence type="ECO:0000313" key="4">
    <source>
        <dbReference type="Proteomes" id="UP000523007"/>
    </source>
</evidence>
<evidence type="ECO:0000256" key="1">
    <source>
        <dbReference type="SAM" id="MobiDB-lite"/>
    </source>
</evidence>
<feature type="region of interest" description="Disordered" evidence="1">
    <location>
        <begin position="43"/>
        <end position="75"/>
    </location>
</feature>
<keyword evidence="2" id="KW-0472">Membrane</keyword>
<keyword evidence="4" id="KW-1185">Reference proteome</keyword>
<organism evidence="3 4">
    <name type="scientific">Lipingzhangella halophila</name>
    <dbReference type="NCBI Taxonomy" id="1783352"/>
    <lineage>
        <taxon>Bacteria</taxon>
        <taxon>Bacillati</taxon>
        <taxon>Actinomycetota</taxon>
        <taxon>Actinomycetes</taxon>
        <taxon>Streptosporangiales</taxon>
        <taxon>Nocardiopsidaceae</taxon>
        <taxon>Lipingzhangella</taxon>
    </lineage>
</organism>
<proteinExistence type="predicted"/>
<keyword evidence="2" id="KW-0812">Transmembrane</keyword>
<dbReference type="RefSeq" id="WP_184585411.1">
    <property type="nucleotide sequence ID" value="NZ_JACHJT010000003.1"/>
</dbReference>
<sequence>MSDDPERMPPSVEVALARLQGSIDKGFADVQGQLGLLLQRADQQDKRADSHASTIAEHDERLREVETSRPTRADLDAVQTRLGELREDVVTQDQLAGQRRQVLGWTSVIVTLVGILTGAGVSLLVAILP</sequence>
<dbReference type="AlphaFoldDB" id="A0A7W7W779"/>
<evidence type="ECO:0000256" key="2">
    <source>
        <dbReference type="SAM" id="Phobius"/>
    </source>
</evidence>
<feature type="transmembrane region" description="Helical" evidence="2">
    <location>
        <begin position="102"/>
        <end position="128"/>
    </location>
</feature>
<protein>
    <submittedName>
        <fullName evidence="3">Flp pilus assembly protein TadB</fullName>
    </submittedName>
</protein>
<dbReference type="EMBL" id="JACHJT010000003">
    <property type="protein sequence ID" value="MBB4935640.1"/>
    <property type="molecule type" value="Genomic_DNA"/>
</dbReference>
<reference evidence="3 4" key="1">
    <citation type="submission" date="2020-08" db="EMBL/GenBank/DDBJ databases">
        <title>Sequencing the genomes of 1000 actinobacteria strains.</title>
        <authorList>
            <person name="Klenk H.-P."/>
        </authorList>
    </citation>
    <scope>NUCLEOTIDE SEQUENCE [LARGE SCALE GENOMIC DNA]</scope>
    <source>
        <strain evidence="3 4">DSM 102030</strain>
    </source>
</reference>